<feature type="compositionally biased region" description="Polar residues" evidence="7">
    <location>
        <begin position="121"/>
        <end position="130"/>
    </location>
</feature>
<evidence type="ECO:0000256" key="7">
    <source>
        <dbReference type="SAM" id="MobiDB-lite"/>
    </source>
</evidence>
<feature type="region of interest" description="Disordered" evidence="7">
    <location>
        <begin position="30"/>
        <end position="60"/>
    </location>
</feature>
<dbReference type="PaxDb" id="65489-OBART03G07070.1"/>
<reference evidence="9" key="2">
    <citation type="submission" date="2015-03" db="UniProtKB">
        <authorList>
            <consortium name="EnsemblPlants"/>
        </authorList>
    </citation>
    <scope>IDENTIFICATION</scope>
</reference>
<evidence type="ECO:0000259" key="8">
    <source>
        <dbReference type="PROSITE" id="PS51754"/>
    </source>
</evidence>
<dbReference type="Proteomes" id="UP000026960">
    <property type="component" value="Chromosome 3"/>
</dbReference>
<evidence type="ECO:0000313" key="9">
    <source>
        <dbReference type="EnsemblPlants" id="OBART03G07070.1"/>
    </source>
</evidence>
<dbReference type="HOGENOM" id="CLU_970916_0_0_1"/>
<dbReference type="Gramene" id="OBART03G07070.1">
    <property type="protein sequence ID" value="OBART03G07070.1"/>
    <property type="gene ID" value="OBART03G07070"/>
</dbReference>
<dbReference type="InterPro" id="IPR006458">
    <property type="entry name" value="Ovate_C"/>
</dbReference>
<keyword evidence="2 6" id="KW-0678">Repressor</keyword>
<dbReference type="Pfam" id="PF04844">
    <property type="entry name" value="Ovate"/>
    <property type="match status" value="1"/>
</dbReference>
<evidence type="ECO:0000256" key="2">
    <source>
        <dbReference type="ARBA" id="ARBA00022491"/>
    </source>
</evidence>
<dbReference type="PANTHER" id="PTHR33057:SF208">
    <property type="entry name" value="TRANSCRIPTION REPRESSOR"/>
    <property type="match status" value="1"/>
</dbReference>
<keyword evidence="5 6" id="KW-0539">Nucleus</keyword>
<evidence type="ECO:0000313" key="10">
    <source>
        <dbReference type="Proteomes" id="UP000026960"/>
    </source>
</evidence>
<keyword evidence="3 6" id="KW-0805">Transcription regulation</keyword>
<dbReference type="EnsemblPlants" id="OBART03G07070.1">
    <property type="protein sequence ID" value="OBART03G07070.1"/>
    <property type="gene ID" value="OBART03G07070"/>
</dbReference>
<dbReference type="AlphaFoldDB" id="A0A0D3FF08"/>
<dbReference type="eggNOG" id="ENOG502QSY1">
    <property type="taxonomic scope" value="Eukaryota"/>
</dbReference>
<dbReference type="STRING" id="65489.A0A0D3FF08"/>
<dbReference type="PANTHER" id="PTHR33057">
    <property type="entry name" value="TRANSCRIPTION REPRESSOR OFP7-RELATED"/>
    <property type="match status" value="1"/>
</dbReference>
<sequence>MAKRLFHSCRSPSAADAVVTSTTTLLATDHPPFVPGSCPRRVPRRRPQQPPPGACAAGYAADDLTPARGTPAYRWLKSSQWHVIEAAGVTDDDHTPRLKIDARRRLRRSRRRLHRRADPVSGSSGDSGWFTSDEDSYANSCGVGVGGGEAETLVTSTTTESSSGASGNCGGSGEADGVVVAGSFAVVKRSDDPRADFRRSMAEMVVGRAIYDADGLERLLRCFLALNHQRHRRDIVAAFGDVWEAVFSNPTSSQRRILTSDSAICKAAATVSNRRRKQTCIATD</sequence>
<name>A0A0D3FF08_9ORYZ</name>
<keyword evidence="4 6" id="KW-0804">Transcription</keyword>
<dbReference type="PROSITE" id="PS51754">
    <property type="entry name" value="OVATE"/>
    <property type="match status" value="1"/>
</dbReference>
<dbReference type="NCBIfam" id="TIGR01568">
    <property type="entry name" value="A_thal_3678"/>
    <property type="match status" value="1"/>
</dbReference>
<proteinExistence type="predicted"/>
<feature type="domain" description="OVATE" evidence="8">
    <location>
        <begin position="186"/>
        <end position="245"/>
    </location>
</feature>
<evidence type="ECO:0000256" key="4">
    <source>
        <dbReference type="ARBA" id="ARBA00023163"/>
    </source>
</evidence>
<organism evidence="9">
    <name type="scientific">Oryza barthii</name>
    <dbReference type="NCBI Taxonomy" id="65489"/>
    <lineage>
        <taxon>Eukaryota</taxon>
        <taxon>Viridiplantae</taxon>
        <taxon>Streptophyta</taxon>
        <taxon>Embryophyta</taxon>
        <taxon>Tracheophyta</taxon>
        <taxon>Spermatophyta</taxon>
        <taxon>Magnoliopsida</taxon>
        <taxon>Liliopsida</taxon>
        <taxon>Poales</taxon>
        <taxon>Poaceae</taxon>
        <taxon>BOP clade</taxon>
        <taxon>Oryzoideae</taxon>
        <taxon>Oryzeae</taxon>
        <taxon>Oryzinae</taxon>
        <taxon>Oryza</taxon>
    </lineage>
</organism>
<evidence type="ECO:0000256" key="6">
    <source>
        <dbReference type="RuleBase" id="RU367028"/>
    </source>
</evidence>
<accession>A0A0D3FF08</accession>
<evidence type="ECO:0000256" key="3">
    <source>
        <dbReference type="ARBA" id="ARBA00023015"/>
    </source>
</evidence>
<evidence type="ECO:0000256" key="5">
    <source>
        <dbReference type="ARBA" id="ARBA00023242"/>
    </source>
</evidence>
<feature type="region of interest" description="Disordered" evidence="7">
    <location>
        <begin position="112"/>
        <end position="131"/>
    </location>
</feature>
<dbReference type="GO" id="GO:0005634">
    <property type="term" value="C:nucleus"/>
    <property type="evidence" value="ECO:0007669"/>
    <property type="project" value="UniProtKB-SubCell"/>
</dbReference>
<comment type="subcellular location">
    <subcellularLocation>
        <location evidence="1 6">Nucleus</location>
    </subcellularLocation>
</comment>
<dbReference type="GO" id="GO:0045892">
    <property type="term" value="P:negative regulation of DNA-templated transcription"/>
    <property type="evidence" value="ECO:0007669"/>
    <property type="project" value="UniProtKB-UniRule"/>
</dbReference>
<keyword evidence="10" id="KW-1185">Reference proteome</keyword>
<dbReference type="InterPro" id="IPR038933">
    <property type="entry name" value="Ovate"/>
</dbReference>
<protein>
    <recommendedName>
        <fullName evidence="6">Transcription repressor</fullName>
    </recommendedName>
    <alternativeName>
        <fullName evidence="6">Ovate family protein</fullName>
    </alternativeName>
</protein>
<reference evidence="9" key="1">
    <citation type="journal article" date="2009" name="Rice">
        <title>De Novo Next Generation Sequencing of Plant Genomes.</title>
        <authorList>
            <person name="Rounsley S."/>
            <person name="Marri P.R."/>
            <person name="Yu Y."/>
            <person name="He R."/>
            <person name="Sisneros N."/>
            <person name="Goicoechea J.L."/>
            <person name="Lee S.J."/>
            <person name="Angelova A."/>
            <person name="Kudrna D."/>
            <person name="Luo M."/>
            <person name="Affourtit J."/>
            <person name="Desany B."/>
            <person name="Knight J."/>
            <person name="Niazi F."/>
            <person name="Egholm M."/>
            <person name="Wing R.A."/>
        </authorList>
    </citation>
    <scope>NUCLEOTIDE SEQUENCE [LARGE SCALE GENOMIC DNA]</scope>
    <source>
        <strain evidence="9">cv. IRGC 105608</strain>
    </source>
</reference>
<evidence type="ECO:0000256" key="1">
    <source>
        <dbReference type="ARBA" id="ARBA00004123"/>
    </source>
</evidence>
<comment type="function">
    <text evidence="6">Transcriptional repressor that regulates multiple aspects of plant growth and development.</text>
</comment>